<keyword evidence="8" id="KW-0479">Metal-binding</keyword>
<comment type="similarity">
    <text evidence="4">Belongs to the radical SAM superfamily. NifB family.</text>
</comment>
<evidence type="ECO:0000256" key="2">
    <source>
        <dbReference type="ARBA" id="ARBA00003522"/>
    </source>
</evidence>
<gene>
    <name evidence="16" type="ORF">GXN74_01900</name>
</gene>
<dbReference type="GO" id="GO:0051539">
    <property type="term" value="F:4 iron, 4 sulfur cluster binding"/>
    <property type="evidence" value="ECO:0007669"/>
    <property type="project" value="UniProtKB-KW"/>
</dbReference>
<dbReference type="RefSeq" id="WP_162369231.1">
    <property type="nucleotide sequence ID" value="NZ_JAAEEH010000003.1"/>
</dbReference>
<dbReference type="InterPro" id="IPR006638">
    <property type="entry name" value="Elp3/MiaA/NifB-like_rSAM"/>
</dbReference>
<evidence type="ECO:0000256" key="13">
    <source>
        <dbReference type="ARBA" id="ARBA00030926"/>
    </source>
</evidence>
<reference evidence="16 17" key="1">
    <citation type="submission" date="2020-01" db="EMBL/GenBank/DDBJ databases">
        <title>Anaeroalcalibacter tamaniensis gen. nov., sp. nov., moderately halophilic strictly anaerobic fermenter bacterium from mud volcano of Taman peninsula.</title>
        <authorList>
            <person name="Frolova A."/>
            <person name="Merkel A.Y."/>
            <person name="Slobodkin A.I."/>
        </authorList>
    </citation>
    <scope>NUCLEOTIDE SEQUENCE [LARGE SCALE GENOMIC DNA]</scope>
    <source>
        <strain evidence="16 17">F-3ap</strain>
    </source>
</reference>
<evidence type="ECO:0000256" key="4">
    <source>
        <dbReference type="ARBA" id="ARBA00006804"/>
    </source>
</evidence>
<evidence type="ECO:0000256" key="10">
    <source>
        <dbReference type="ARBA" id="ARBA00023014"/>
    </source>
</evidence>
<comment type="cofactor">
    <cofactor evidence="1">
        <name>[4Fe-4S] cluster</name>
        <dbReference type="ChEBI" id="CHEBI:49883"/>
    </cofactor>
</comment>
<keyword evidence="6" id="KW-0004">4Fe-4S</keyword>
<dbReference type="EMBL" id="JAAEEH010000003">
    <property type="protein sequence ID" value="NDL66501.1"/>
    <property type="molecule type" value="Genomic_DNA"/>
</dbReference>
<evidence type="ECO:0000256" key="11">
    <source>
        <dbReference type="ARBA" id="ARBA00023231"/>
    </source>
</evidence>
<dbReference type="UniPathway" id="UPA00782"/>
<organism evidence="16 17">
    <name type="scientific">Anaerotalea alkaliphila</name>
    <dbReference type="NCBI Taxonomy" id="2662126"/>
    <lineage>
        <taxon>Bacteria</taxon>
        <taxon>Bacillati</taxon>
        <taxon>Bacillota</taxon>
        <taxon>Clostridia</taxon>
        <taxon>Eubacteriales</taxon>
        <taxon>Anaerotalea</taxon>
    </lineage>
</organism>
<comment type="caution">
    <text evidence="16">The sequence shown here is derived from an EMBL/GenBank/DDBJ whole genome shotgun (WGS) entry which is preliminary data.</text>
</comment>
<keyword evidence="11" id="KW-0535">Nitrogen fixation</keyword>
<comment type="function">
    <text evidence="2">Involved in the biosynthesis of the iron-molybdenum cofactor (FeMo-co or M-cluster) found in the dinitrogenase enzyme of the nitrogenase complex in nitrogen-fixing microorganisms. NifB catalyzes the crucial step of radical SAM-dependent carbide insertion that occurs concomitant with the insertion of a 9th sulfur and the rearrangement/coupling of two [4Fe-4S] clusters into a [8Fe-9S-C] cluster, the precursor to the M-cluster.</text>
</comment>
<evidence type="ECO:0000256" key="8">
    <source>
        <dbReference type="ARBA" id="ARBA00022723"/>
    </source>
</evidence>
<dbReference type="CDD" id="cd01335">
    <property type="entry name" value="Radical_SAM"/>
    <property type="match status" value="1"/>
</dbReference>
<evidence type="ECO:0000256" key="14">
    <source>
        <dbReference type="ARBA" id="ARBA00032102"/>
    </source>
</evidence>
<evidence type="ECO:0000256" key="1">
    <source>
        <dbReference type="ARBA" id="ARBA00001966"/>
    </source>
</evidence>
<dbReference type="Pfam" id="PF04055">
    <property type="entry name" value="Radical_SAM"/>
    <property type="match status" value="1"/>
</dbReference>
<dbReference type="SFLD" id="SFLDG01068">
    <property type="entry name" value="FeMo_cofactor_biosynthesis_pro"/>
    <property type="match status" value="1"/>
</dbReference>
<dbReference type="InterPro" id="IPR013785">
    <property type="entry name" value="Aldolase_TIM"/>
</dbReference>
<keyword evidence="7" id="KW-0949">S-adenosyl-L-methionine</keyword>
<sequence>MRTLEQKTKEHPCFNAGAAHEAARIHLPVAPKCNIKCNFCNRKYDCQNESRPGVTSNVLTPVEALERYKKAKDTVPNLKVVGIAGPGDPLANITETMETIRLIGEYDPDTTFCLSTNGLKLRKFADQLIGLGVSHFTVTINGVRPETAAHIYRYATFEGVKHFGLEGAKLLLDKQWEALNHLKGKDVMTKVNTVLIKGVNDHEVEEIATWARTAGADMNNIMPLIPVEGTPFEDIGEISRQELVRVRLKCNEIMPQMMHCTQCRADAVGTLGQRCAGVAAI</sequence>
<dbReference type="InterPro" id="IPR007197">
    <property type="entry name" value="rSAM"/>
</dbReference>
<accession>A0A7X5HTR5</accession>
<keyword evidence="10" id="KW-0411">Iron-sulfur</keyword>
<evidence type="ECO:0000256" key="7">
    <source>
        <dbReference type="ARBA" id="ARBA00022691"/>
    </source>
</evidence>
<dbReference type="SUPFAM" id="SSF102114">
    <property type="entry name" value="Radical SAM enzymes"/>
    <property type="match status" value="1"/>
</dbReference>
<keyword evidence="17" id="KW-1185">Reference proteome</keyword>
<evidence type="ECO:0000256" key="3">
    <source>
        <dbReference type="ARBA" id="ARBA00005155"/>
    </source>
</evidence>
<dbReference type="SFLD" id="SFLDF00281">
    <property type="entry name" value="FeMo_cofactor_biosynthesis_pro"/>
    <property type="match status" value="1"/>
</dbReference>
<dbReference type="GO" id="GO:0046872">
    <property type="term" value="F:metal ion binding"/>
    <property type="evidence" value="ECO:0007669"/>
    <property type="project" value="UniProtKB-KW"/>
</dbReference>
<protein>
    <recommendedName>
        <fullName evidence="5">FeMo cofactor biosynthesis protein NifB</fullName>
    </recommendedName>
    <alternativeName>
        <fullName evidence="14">Nitrogenase cofactor maturase NifB</fullName>
    </alternativeName>
    <alternativeName>
        <fullName evidence="13">Radical SAM assemblase NifB</fullName>
    </alternativeName>
</protein>
<evidence type="ECO:0000256" key="9">
    <source>
        <dbReference type="ARBA" id="ARBA00023004"/>
    </source>
</evidence>
<dbReference type="AlphaFoldDB" id="A0A7X5HTR5"/>
<evidence type="ECO:0000256" key="6">
    <source>
        <dbReference type="ARBA" id="ARBA00022485"/>
    </source>
</evidence>
<evidence type="ECO:0000259" key="15">
    <source>
        <dbReference type="PROSITE" id="PS51918"/>
    </source>
</evidence>
<dbReference type="PROSITE" id="PS51918">
    <property type="entry name" value="RADICAL_SAM"/>
    <property type="match status" value="1"/>
</dbReference>
<dbReference type="InterPro" id="IPR058240">
    <property type="entry name" value="rSAM_sf"/>
</dbReference>
<evidence type="ECO:0000313" key="16">
    <source>
        <dbReference type="EMBL" id="NDL66501.1"/>
    </source>
</evidence>
<dbReference type="SFLD" id="SFLDS00029">
    <property type="entry name" value="Radical_SAM"/>
    <property type="match status" value="1"/>
</dbReference>
<keyword evidence="12" id="KW-0456">Lyase</keyword>
<dbReference type="PANTHER" id="PTHR43787">
    <property type="entry name" value="FEMO COFACTOR BIOSYNTHESIS PROTEIN NIFB-RELATED"/>
    <property type="match status" value="1"/>
</dbReference>
<dbReference type="SFLD" id="SFLDG01067">
    <property type="entry name" value="SPASM/twitch_domain_containing"/>
    <property type="match status" value="1"/>
</dbReference>
<dbReference type="SMART" id="SM00729">
    <property type="entry name" value="Elp3"/>
    <property type="match status" value="1"/>
</dbReference>
<evidence type="ECO:0000256" key="5">
    <source>
        <dbReference type="ARBA" id="ARBA00021702"/>
    </source>
</evidence>
<evidence type="ECO:0000256" key="12">
    <source>
        <dbReference type="ARBA" id="ARBA00023239"/>
    </source>
</evidence>
<dbReference type="GO" id="GO:0016829">
    <property type="term" value="F:lyase activity"/>
    <property type="evidence" value="ECO:0007669"/>
    <property type="project" value="UniProtKB-KW"/>
</dbReference>
<dbReference type="PANTHER" id="PTHR43787:SF13">
    <property type="entry name" value="FEMO COFACTOR BIOSYNTHESIS PROTEIN NIFB"/>
    <property type="match status" value="1"/>
</dbReference>
<dbReference type="Proteomes" id="UP000461585">
    <property type="component" value="Unassembled WGS sequence"/>
</dbReference>
<feature type="domain" description="Radical SAM core" evidence="15">
    <location>
        <begin position="19"/>
        <end position="264"/>
    </location>
</feature>
<name>A0A7X5HTR5_9FIRM</name>
<dbReference type="Gene3D" id="3.20.20.70">
    <property type="entry name" value="Aldolase class I"/>
    <property type="match status" value="1"/>
</dbReference>
<keyword evidence="9" id="KW-0408">Iron</keyword>
<comment type="pathway">
    <text evidence="3">Cofactor biosynthesis; Fe-Mo cofactor biosynthesis.</text>
</comment>
<evidence type="ECO:0000313" key="17">
    <source>
        <dbReference type="Proteomes" id="UP000461585"/>
    </source>
</evidence>
<proteinExistence type="inferred from homology"/>